<evidence type="ECO:0000313" key="4">
    <source>
        <dbReference type="Proteomes" id="UP000664914"/>
    </source>
</evidence>
<proteinExistence type="predicted"/>
<dbReference type="GO" id="GO:0003676">
    <property type="term" value="F:nucleic acid binding"/>
    <property type="evidence" value="ECO:0007669"/>
    <property type="project" value="InterPro"/>
</dbReference>
<dbReference type="Proteomes" id="UP000664914">
    <property type="component" value="Plasmid pIBU218"/>
</dbReference>
<keyword evidence="3" id="KW-0614">Plasmid</keyword>
<sequence length="353" mass="39827">MAAPIRVRSDLSSDQVRAYSRSSRDAGQVRRLLAIASILDGGGRSEAARIAGVTLQIIRDWVLRFNEAGIAGLATRKAPGPATILDDRHRRALEEVIATGPIPAVHGVVRWRIIDLAQWLWDEFAVSISKQALGHELRTMGYRKLSARPRHRGQRPDDIAVFKKKFAARLAQIRQRLPSGTPVELWWQDEARIGQQTKLTRRWAKRGTRPSAPRDQRRSSAWIFGAICPAEGKAAGIVMPHCNSEAMSMHLEEIAFHVAPGAHAVLLLDQAGWHGSAELVVPPNITLMPLPPRCPELNPVENLWQFMRDNWLSNRIFKSYDDIVDHCCFAWNRLVEQPWRIMSIGLRQWAHGF</sequence>
<dbReference type="SUPFAM" id="SSF46689">
    <property type="entry name" value="Homeodomain-like"/>
    <property type="match status" value="1"/>
</dbReference>
<dbReference type="InterPro" id="IPR025959">
    <property type="entry name" value="Winged_HTH_dom"/>
</dbReference>
<protein>
    <submittedName>
        <fullName evidence="3">IS630 family transposase</fullName>
    </submittedName>
</protein>
<gene>
    <name evidence="3" type="ORF">HRJ34_28340</name>
</gene>
<feature type="domain" description="Winged helix-turn helix" evidence="2">
    <location>
        <begin position="108"/>
        <end position="165"/>
    </location>
</feature>
<dbReference type="RefSeq" id="WP_208634503.1">
    <property type="nucleotide sequence ID" value="NZ_CP059320.1"/>
</dbReference>
<dbReference type="Pfam" id="PF13358">
    <property type="entry name" value="DDE_3"/>
    <property type="match status" value="1"/>
</dbReference>
<organism evidence="3 4">
    <name type="scientific">Rhizorhabdus wittichii</name>
    <dbReference type="NCBI Taxonomy" id="160791"/>
    <lineage>
        <taxon>Bacteria</taxon>
        <taxon>Pseudomonadati</taxon>
        <taxon>Pseudomonadota</taxon>
        <taxon>Alphaproteobacteria</taxon>
        <taxon>Sphingomonadales</taxon>
        <taxon>Sphingomonadaceae</taxon>
        <taxon>Rhizorhabdus</taxon>
    </lineage>
</organism>
<dbReference type="Gene3D" id="3.30.420.10">
    <property type="entry name" value="Ribonuclease H-like superfamily/Ribonuclease H"/>
    <property type="match status" value="1"/>
</dbReference>
<name>A0A975D852_9SPHN</name>
<geneLocation type="plasmid" evidence="3 4">
    <name>pIBU218</name>
</geneLocation>
<dbReference type="EMBL" id="CP059320">
    <property type="protein sequence ID" value="QTH24785.1"/>
    <property type="molecule type" value="Genomic_DNA"/>
</dbReference>
<dbReference type="InterPro" id="IPR047655">
    <property type="entry name" value="Transpos_IS630-like"/>
</dbReference>
<reference evidence="3" key="2">
    <citation type="submission" date="2021-04" db="EMBL/GenBank/DDBJ databases">
        <title>Isolation and genomic analysis of the ibuprofen-degrading bacterium Sphingomonas strain MPO218.</title>
        <authorList>
            <person name="Aulestia M."/>
            <person name="Flores A."/>
            <person name="Mangas E.L."/>
            <person name="Perez-Pulido A.J."/>
            <person name="Santero E."/>
            <person name="Camacho E.M."/>
        </authorList>
    </citation>
    <scope>NUCLEOTIDE SEQUENCE</scope>
    <source>
        <strain evidence="3">MPO218</strain>
        <plasmid evidence="3">pIBU218</plasmid>
    </source>
</reference>
<feature type="domain" description="Tc1-like transposase DDE" evidence="1">
    <location>
        <begin position="185"/>
        <end position="323"/>
    </location>
</feature>
<reference evidence="3" key="1">
    <citation type="submission" date="2020-07" db="EMBL/GenBank/DDBJ databases">
        <authorList>
            <person name="Camacho E."/>
        </authorList>
    </citation>
    <scope>NUCLEOTIDE SEQUENCE</scope>
    <source>
        <strain evidence="3">MPO218</strain>
        <plasmid evidence="3">pIBU218</plasmid>
    </source>
</reference>
<dbReference type="InterPro" id="IPR038717">
    <property type="entry name" value="Tc1-like_DDE_dom"/>
</dbReference>
<dbReference type="NCBIfam" id="NF033545">
    <property type="entry name" value="transpos_IS630"/>
    <property type="match status" value="1"/>
</dbReference>
<accession>A0A975D852</accession>
<dbReference type="Pfam" id="PF13592">
    <property type="entry name" value="HTH_33"/>
    <property type="match status" value="1"/>
</dbReference>
<dbReference type="Pfam" id="PF13551">
    <property type="entry name" value="HTH_29"/>
    <property type="match status" value="1"/>
</dbReference>
<evidence type="ECO:0000259" key="2">
    <source>
        <dbReference type="Pfam" id="PF13592"/>
    </source>
</evidence>
<dbReference type="InterPro" id="IPR009057">
    <property type="entry name" value="Homeodomain-like_sf"/>
</dbReference>
<evidence type="ECO:0000259" key="1">
    <source>
        <dbReference type="Pfam" id="PF13358"/>
    </source>
</evidence>
<dbReference type="InterPro" id="IPR036397">
    <property type="entry name" value="RNaseH_sf"/>
</dbReference>
<dbReference type="AlphaFoldDB" id="A0A975D852"/>
<evidence type="ECO:0000313" key="3">
    <source>
        <dbReference type="EMBL" id="QTH24785.1"/>
    </source>
</evidence>